<proteinExistence type="inferred from homology"/>
<dbReference type="PANTHER" id="PTHR15892">
    <property type="entry name" value="MITOCHONDRIAL RIBOSOMAL PROTEIN L30"/>
    <property type="match status" value="1"/>
</dbReference>
<dbReference type="GO" id="GO:0022625">
    <property type="term" value="C:cytosolic large ribosomal subunit"/>
    <property type="evidence" value="ECO:0007669"/>
    <property type="project" value="TreeGrafter"/>
</dbReference>
<dbReference type="GeneID" id="55564476"/>
<dbReference type="GO" id="GO:0006412">
    <property type="term" value="P:translation"/>
    <property type="evidence" value="ECO:0007669"/>
    <property type="project" value="UniProtKB-UniRule"/>
</dbReference>
<dbReference type="CDD" id="cd01658">
    <property type="entry name" value="Ribosomal_L30"/>
    <property type="match status" value="1"/>
</dbReference>
<reference evidence="7 10" key="2">
    <citation type="submission" date="2020-04" db="EMBL/GenBank/DDBJ databases">
        <title>Antimicrobial susceptibility and clonality of vaginal-derived multi-drug resistant Mobiluncus isolates in China.</title>
        <authorList>
            <person name="Zhang X."/>
        </authorList>
    </citation>
    <scope>NUCLEOTIDE SEQUENCE [LARGE SCALE GENOMIC DNA]</scope>
    <source>
        <strain evidence="7 10">19</strain>
    </source>
</reference>
<dbReference type="Pfam" id="PF00327">
    <property type="entry name" value="Ribosomal_L30"/>
    <property type="match status" value="1"/>
</dbReference>
<keyword evidence="4 5" id="KW-0687">Ribonucleoprotein</keyword>
<reference evidence="8 9" key="1">
    <citation type="submission" date="2018-06" db="EMBL/GenBank/DDBJ databases">
        <authorList>
            <consortium name="Pathogen Informatics"/>
            <person name="Doyle S."/>
        </authorList>
    </citation>
    <scope>NUCLEOTIDE SEQUENCE [LARGE SCALE GENOMIC DNA]</scope>
    <source>
        <strain evidence="8 9">NCTC11820</strain>
    </source>
</reference>
<dbReference type="EMBL" id="UASJ01000001">
    <property type="protein sequence ID" value="SQB63592.1"/>
    <property type="molecule type" value="Genomic_DNA"/>
</dbReference>
<protein>
    <recommendedName>
        <fullName evidence="5">Large ribosomal subunit protein uL30</fullName>
    </recommendedName>
</protein>
<dbReference type="OMA" id="KMHKTRE"/>
<dbReference type="FunFam" id="3.30.1390.20:FF:000001">
    <property type="entry name" value="50S ribosomal protein L30"/>
    <property type="match status" value="1"/>
</dbReference>
<dbReference type="AlphaFoldDB" id="A0A2X2Y6X9"/>
<dbReference type="GO" id="GO:0003735">
    <property type="term" value="F:structural constituent of ribosome"/>
    <property type="evidence" value="ECO:0007669"/>
    <property type="project" value="InterPro"/>
</dbReference>
<evidence type="ECO:0000256" key="4">
    <source>
        <dbReference type="ARBA" id="ARBA00023274"/>
    </source>
</evidence>
<evidence type="ECO:0000313" key="7">
    <source>
        <dbReference type="EMBL" id="NMW86599.1"/>
    </source>
</evidence>
<dbReference type="HAMAP" id="MF_01371_B">
    <property type="entry name" value="Ribosomal_uL30_B"/>
    <property type="match status" value="1"/>
</dbReference>
<organism evidence="8 9">
    <name type="scientific">Mobiluncus curtisii</name>
    <dbReference type="NCBI Taxonomy" id="2051"/>
    <lineage>
        <taxon>Bacteria</taxon>
        <taxon>Bacillati</taxon>
        <taxon>Actinomycetota</taxon>
        <taxon>Actinomycetes</taxon>
        <taxon>Actinomycetales</taxon>
        <taxon>Actinomycetaceae</taxon>
        <taxon>Mobiluncus</taxon>
    </lineage>
</organism>
<feature type="domain" description="Large ribosomal subunit protein uL30-like ferredoxin-like fold" evidence="6">
    <location>
        <begin position="5"/>
        <end position="55"/>
    </location>
</feature>
<evidence type="ECO:0000256" key="2">
    <source>
        <dbReference type="ARBA" id="ARBA00011838"/>
    </source>
</evidence>
<dbReference type="Proteomes" id="UP000553981">
    <property type="component" value="Unassembled WGS sequence"/>
</dbReference>
<accession>A0A2X2Y6X9</accession>
<dbReference type="InterPro" id="IPR036919">
    <property type="entry name" value="Ribo_uL30_ferredoxin-like_sf"/>
</dbReference>
<dbReference type="NCBIfam" id="TIGR01308">
    <property type="entry name" value="rpmD_bact"/>
    <property type="match status" value="1"/>
</dbReference>
<dbReference type="EMBL" id="JABCUI010000001">
    <property type="protein sequence ID" value="NMW86599.1"/>
    <property type="molecule type" value="Genomic_DNA"/>
</dbReference>
<evidence type="ECO:0000256" key="5">
    <source>
        <dbReference type="HAMAP-Rule" id="MF_01371"/>
    </source>
</evidence>
<sequence>MAKNLKITQVKSTIGSSRDQRATVATLGLKKIRQSVVRPDNPAVRGQIQKVRHLVSVEEVD</sequence>
<keyword evidence="3 5" id="KW-0689">Ribosomal protein</keyword>
<evidence type="ECO:0000256" key="1">
    <source>
        <dbReference type="ARBA" id="ARBA00007594"/>
    </source>
</evidence>
<evidence type="ECO:0000313" key="9">
    <source>
        <dbReference type="Proteomes" id="UP000250245"/>
    </source>
</evidence>
<comment type="similarity">
    <text evidence="1 5">Belongs to the universal ribosomal protein uL30 family.</text>
</comment>
<dbReference type="PIRSF" id="PIRSF002211">
    <property type="entry name" value="Ribosomal_L30_bac-type"/>
    <property type="match status" value="1"/>
</dbReference>
<evidence type="ECO:0000259" key="6">
    <source>
        <dbReference type="Pfam" id="PF00327"/>
    </source>
</evidence>
<dbReference type="PANTHER" id="PTHR15892:SF2">
    <property type="entry name" value="LARGE RIBOSOMAL SUBUNIT PROTEIN UL30M"/>
    <property type="match status" value="1"/>
</dbReference>
<dbReference type="SUPFAM" id="SSF55129">
    <property type="entry name" value="Ribosomal protein L30p/L7e"/>
    <property type="match status" value="1"/>
</dbReference>
<evidence type="ECO:0000313" key="10">
    <source>
        <dbReference type="Proteomes" id="UP000553981"/>
    </source>
</evidence>
<dbReference type="Gene3D" id="3.30.1390.20">
    <property type="entry name" value="Ribosomal protein L30, ferredoxin-like fold domain"/>
    <property type="match status" value="1"/>
</dbReference>
<dbReference type="InterPro" id="IPR005996">
    <property type="entry name" value="Ribosomal_uL30_bac-type"/>
</dbReference>
<dbReference type="Proteomes" id="UP000250245">
    <property type="component" value="Unassembled WGS sequence"/>
</dbReference>
<evidence type="ECO:0000313" key="8">
    <source>
        <dbReference type="EMBL" id="SQB63592.1"/>
    </source>
</evidence>
<name>A0A2X2Y6X9_9ACTO</name>
<evidence type="ECO:0000256" key="3">
    <source>
        <dbReference type="ARBA" id="ARBA00022980"/>
    </source>
</evidence>
<dbReference type="InterPro" id="IPR016082">
    <property type="entry name" value="Ribosomal_uL30_ferredoxin-like"/>
</dbReference>
<comment type="subunit">
    <text evidence="2 5">Part of the 50S ribosomal subunit.</text>
</comment>
<gene>
    <name evidence="5 8" type="primary">rpmD</name>
    <name evidence="7" type="ORF">HHJ67_02375</name>
    <name evidence="8" type="ORF">NCTC11820_00374</name>
</gene>
<dbReference type="RefSeq" id="WP_004008324.1">
    <property type="nucleotide sequence ID" value="NZ_CAMUDJ010000002.1"/>
</dbReference>